<dbReference type="SUPFAM" id="SSF57667">
    <property type="entry name" value="beta-beta-alpha zinc fingers"/>
    <property type="match status" value="2"/>
</dbReference>
<keyword evidence="4 7" id="KW-0863">Zinc-finger</keyword>
<evidence type="ECO:0000256" key="3">
    <source>
        <dbReference type="ARBA" id="ARBA00022737"/>
    </source>
</evidence>
<dbReference type="InterPro" id="IPR036236">
    <property type="entry name" value="Znf_C2H2_sf"/>
</dbReference>
<evidence type="ECO:0000256" key="5">
    <source>
        <dbReference type="ARBA" id="ARBA00022833"/>
    </source>
</evidence>
<keyword evidence="5" id="KW-0862">Zinc</keyword>
<dbReference type="EMBL" id="JARBDR010000367">
    <property type="protein sequence ID" value="KAJ8313419.1"/>
    <property type="molecule type" value="Genomic_DNA"/>
</dbReference>
<feature type="domain" description="C2H2-type" evidence="9">
    <location>
        <begin position="254"/>
        <end position="281"/>
    </location>
</feature>
<feature type="domain" description="C2H2-type" evidence="9">
    <location>
        <begin position="228"/>
        <end position="256"/>
    </location>
</feature>
<evidence type="ECO:0000313" key="11">
    <source>
        <dbReference type="Proteomes" id="UP001217089"/>
    </source>
</evidence>
<dbReference type="PANTHER" id="PTHR16515:SF49">
    <property type="entry name" value="GASTRULA ZINC FINGER PROTEIN XLCGF49.1-LIKE-RELATED"/>
    <property type="match status" value="1"/>
</dbReference>
<protein>
    <recommendedName>
        <fullName evidence="9">C2H2-type domain-containing protein</fullName>
    </recommendedName>
</protein>
<keyword evidence="6" id="KW-0539">Nucleus</keyword>
<dbReference type="Gene3D" id="3.30.160.60">
    <property type="entry name" value="Classic Zinc Finger"/>
    <property type="match status" value="2"/>
</dbReference>
<keyword evidence="2" id="KW-0479">Metal-binding</keyword>
<organism evidence="10 11">
    <name type="scientific">Tegillarca granosa</name>
    <name type="common">Malaysian cockle</name>
    <name type="synonym">Anadara granosa</name>
    <dbReference type="NCBI Taxonomy" id="220873"/>
    <lineage>
        <taxon>Eukaryota</taxon>
        <taxon>Metazoa</taxon>
        <taxon>Spiralia</taxon>
        <taxon>Lophotrochozoa</taxon>
        <taxon>Mollusca</taxon>
        <taxon>Bivalvia</taxon>
        <taxon>Autobranchia</taxon>
        <taxon>Pteriomorphia</taxon>
        <taxon>Arcoida</taxon>
        <taxon>Arcoidea</taxon>
        <taxon>Arcidae</taxon>
        <taxon>Tegillarca</taxon>
    </lineage>
</organism>
<feature type="region of interest" description="Disordered" evidence="8">
    <location>
        <begin position="1"/>
        <end position="30"/>
    </location>
</feature>
<name>A0ABQ9F7S5_TEGGR</name>
<dbReference type="PANTHER" id="PTHR16515">
    <property type="entry name" value="PR DOMAIN ZINC FINGER PROTEIN"/>
    <property type="match status" value="1"/>
</dbReference>
<dbReference type="InterPro" id="IPR050331">
    <property type="entry name" value="Zinc_finger"/>
</dbReference>
<comment type="caution">
    <text evidence="10">The sequence shown here is derived from an EMBL/GenBank/DDBJ whole genome shotgun (WGS) entry which is preliminary data.</text>
</comment>
<dbReference type="Proteomes" id="UP001217089">
    <property type="component" value="Unassembled WGS sequence"/>
</dbReference>
<proteinExistence type="predicted"/>
<evidence type="ECO:0000256" key="4">
    <source>
        <dbReference type="ARBA" id="ARBA00022771"/>
    </source>
</evidence>
<evidence type="ECO:0000313" key="10">
    <source>
        <dbReference type="EMBL" id="KAJ8313419.1"/>
    </source>
</evidence>
<evidence type="ECO:0000256" key="8">
    <source>
        <dbReference type="SAM" id="MobiDB-lite"/>
    </source>
</evidence>
<keyword evidence="11" id="KW-1185">Reference proteome</keyword>
<evidence type="ECO:0000256" key="2">
    <source>
        <dbReference type="ARBA" id="ARBA00022723"/>
    </source>
</evidence>
<dbReference type="SMART" id="SM00355">
    <property type="entry name" value="ZnF_C2H2"/>
    <property type="match status" value="3"/>
</dbReference>
<evidence type="ECO:0000256" key="6">
    <source>
        <dbReference type="ARBA" id="ARBA00023242"/>
    </source>
</evidence>
<accession>A0ABQ9F7S5</accession>
<keyword evidence="3" id="KW-0677">Repeat</keyword>
<dbReference type="InterPro" id="IPR013087">
    <property type="entry name" value="Znf_C2H2_type"/>
</dbReference>
<comment type="subcellular location">
    <subcellularLocation>
        <location evidence="1">Nucleus</location>
    </subcellularLocation>
</comment>
<reference evidence="10 11" key="1">
    <citation type="submission" date="2022-12" db="EMBL/GenBank/DDBJ databases">
        <title>Chromosome-level genome of Tegillarca granosa.</title>
        <authorList>
            <person name="Kim J."/>
        </authorList>
    </citation>
    <scope>NUCLEOTIDE SEQUENCE [LARGE SCALE GENOMIC DNA]</scope>
    <source>
        <strain evidence="10">Teg-2019</strain>
        <tissue evidence="10">Adductor muscle</tissue>
    </source>
</reference>
<evidence type="ECO:0000259" key="9">
    <source>
        <dbReference type="PROSITE" id="PS50157"/>
    </source>
</evidence>
<dbReference type="Pfam" id="PF00096">
    <property type="entry name" value="zf-C2H2"/>
    <property type="match status" value="2"/>
</dbReference>
<evidence type="ECO:0000256" key="1">
    <source>
        <dbReference type="ARBA" id="ARBA00004123"/>
    </source>
</evidence>
<feature type="domain" description="C2H2-type" evidence="9">
    <location>
        <begin position="280"/>
        <end position="307"/>
    </location>
</feature>
<dbReference type="PROSITE" id="PS50157">
    <property type="entry name" value="ZINC_FINGER_C2H2_2"/>
    <property type="match status" value="3"/>
</dbReference>
<gene>
    <name evidence="10" type="ORF">KUTeg_009047</name>
</gene>
<evidence type="ECO:0000256" key="7">
    <source>
        <dbReference type="PROSITE-ProRule" id="PRU00042"/>
    </source>
</evidence>
<dbReference type="PROSITE" id="PS00028">
    <property type="entry name" value="ZINC_FINGER_C2H2_1"/>
    <property type="match status" value="2"/>
</dbReference>
<sequence>MSSNNISETSEVDSNNQPIDRSTIINTGPAINQPIDGSTIINTGPAINQPIDGSTIINTSPAMNQPIDGTTIINSSSVINQPIDESTIINTGPVINQPIEIEVAQIRDESAVKIPNMEIESDNQIIQISAAEHNYNEINSQERDFERPKIIRIEEVTESSDLNRTEGNIKGRLVLTELKPALVSDEQNAEIQNGHDNLSSVGNILIKDEQLLEVIQDLPESATQVVLYQCNVCGKYVGCKDELDVHMEDEHNLYRCKICEEEFDNRSDLLLHSREHPKAHKCDICNKTFTRAFHVKRHMKLHENAGSNDANKKTANEKVVHNCEILWKELYLSTQSKITYNVPHGRKKFLL</sequence>